<keyword evidence="5" id="KW-0063">Aspartyl esterase</keyword>
<reference evidence="7 9" key="3">
    <citation type="journal article" date="2015" name="BMC Genomics">
        <title>Sex and parasites: genomic and transcriptomic analysis of Microbotryum lychnidis-dioicae, the biotrophic and plant-castrating anther smut fungus.</title>
        <authorList>
            <person name="Perlin M.H."/>
            <person name="Amselem J."/>
            <person name="Fontanillas E."/>
            <person name="Toh S.S."/>
            <person name="Chen Z."/>
            <person name="Goldberg J."/>
            <person name="Duplessis S."/>
            <person name="Henrissat B."/>
            <person name="Young S."/>
            <person name="Zeng Q."/>
            <person name="Aguileta G."/>
            <person name="Petit E."/>
            <person name="Badouin H."/>
            <person name="Andrews J."/>
            <person name="Razeeq D."/>
            <person name="Gabaldon T."/>
            <person name="Quesneville H."/>
            <person name="Giraud T."/>
            <person name="Hood M.E."/>
            <person name="Schultz D.J."/>
            <person name="Cuomo C.A."/>
        </authorList>
    </citation>
    <scope>NUCLEOTIDE SEQUENCE [LARGE SCALE GENOMIC DNA]</scope>
    <source>
        <strain evidence="7">P1A1 Lamole</strain>
        <strain evidence="9">p1A1 Lamole</strain>
    </source>
</reference>
<accession>U5HA40</accession>
<protein>
    <recommendedName>
        <fullName evidence="3">pectinesterase</fullName>
        <ecNumber evidence="3">3.1.1.11</ecNumber>
    </recommendedName>
</protein>
<dbReference type="EMBL" id="AEIJ01000397">
    <property type="status" value="NOT_ANNOTATED_CDS"/>
    <property type="molecule type" value="Genomic_DNA"/>
</dbReference>
<evidence type="ECO:0000259" key="6">
    <source>
        <dbReference type="Pfam" id="PF01095"/>
    </source>
</evidence>
<keyword evidence="9" id="KW-1185">Reference proteome</keyword>
<dbReference type="InterPro" id="IPR012334">
    <property type="entry name" value="Pectin_lyas_fold"/>
</dbReference>
<dbReference type="Gene3D" id="2.160.20.10">
    <property type="entry name" value="Single-stranded right-handed beta-helix, Pectin lyase-like"/>
    <property type="match status" value="1"/>
</dbReference>
<evidence type="ECO:0000256" key="3">
    <source>
        <dbReference type="ARBA" id="ARBA00013229"/>
    </source>
</evidence>
<dbReference type="SUPFAM" id="SSF51126">
    <property type="entry name" value="Pectin lyase-like"/>
    <property type="match status" value="1"/>
</dbReference>
<comment type="pathway">
    <text evidence="1">Glycan metabolism; pectin degradation; 2-dehydro-3-deoxy-D-gluconate from pectin: step 1/5.</text>
</comment>
<dbReference type="OrthoDB" id="2019149at2759"/>
<dbReference type="GO" id="GO:0045490">
    <property type="term" value="P:pectin catabolic process"/>
    <property type="evidence" value="ECO:0007669"/>
    <property type="project" value="UniProtKB-UniPathway"/>
</dbReference>
<evidence type="ECO:0000256" key="1">
    <source>
        <dbReference type="ARBA" id="ARBA00005184"/>
    </source>
</evidence>
<dbReference type="GO" id="GO:0042545">
    <property type="term" value="P:cell wall modification"/>
    <property type="evidence" value="ECO:0007669"/>
    <property type="project" value="InterPro"/>
</dbReference>
<reference evidence="9" key="1">
    <citation type="submission" date="2010-11" db="EMBL/GenBank/DDBJ databases">
        <title>The genome sequence of Microbotryum violaceum strain p1A1 Lamole.</title>
        <authorList>
            <person name="Cuomo C."/>
            <person name="Perlin M."/>
            <person name="Young S.K."/>
            <person name="Zeng Q."/>
            <person name="Gargeya S."/>
            <person name="Alvarado L."/>
            <person name="Berlin A."/>
            <person name="Chapman S.B."/>
            <person name="Chen Z."/>
            <person name="Freedman E."/>
            <person name="Gellesch M."/>
            <person name="Goldberg J."/>
            <person name="Griggs A."/>
            <person name="Gujja S."/>
            <person name="Heilman E."/>
            <person name="Heiman D."/>
            <person name="Howarth C."/>
            <person name="Mehta T."/>
            <person name="Neiman D."/>
            <person name="Pearson M."/>
            <person name="Roberts A."/>
            <person name="Saif S."/>
            <person name="Shea T."/>
            <person name="Shenoy N."/>
            <person name="Sisk P."/>
            <person name="Stolte C."/>
            <person name="Sykes S."/>
            <person name="White J."/>
            <person name="Yandava C."/>
            <person name="Haas B."/>
            <person name="Nusbaum C."/>
            <person name="Birren B."/>
        </authorList>
    </citation>
    <scope>NUCLEOTIDE SEQUENCE [LARGE SCALE GENOMIC DNA]</scope>
    <source>
        <strain evidence="9">p1A1 Lamole</strain>
    </source>
</reference>
<evidence type="ECO:0000313" key="8">
    <source>
        <dbReference type="EnsemblFungi" id="MVLG_04075T0"/>
    </source>
</evidence>
<dbReference type="HOGENOM" id="CLU_1090697_0_0_1"/>
<dbReference type="EMBL" id="GL541684">
    <property type="protein sequence ID" value="KDE05580.1"/>
    <property type="molecule type" value="Genomic_DNA"/>
</dbReference>
<dbReference type="GO" id="GO:0030599">
    <property type="term" value="F:pectinesterase activity"/>
    <property type="evidence" value="ECO:0007669"/>
    <property type="project" value="UniProtKB-EC"/>
</dbReference>
<dbReference type="EnsemblFungi" id="MVLG_04075T0">
    <property type="protein sequence ID" value="MVLG_04075T0"/>
    <property type="gene ID" value="MVLG_04075"/>
</dbReference>
<evidence type="ECO:0000313" key="9">
    <source>
        <dbReference type="Proteomes" id="UP000017200"/>
    </source>
</evidence>
<name>U5HA40_USTV1</name>
<dbReference type="EC" id="3.1.1.11" evidence="3"/>
<evidence type="ECO:0000313" key="7">
    <source>
        <dbReference type="EMBL" id="KDE05580.1"/>
    </source>
</evidence>
<dbReference type="InterPro" id="IPR000070">
    <property type="entry name" value="Pectinesterase_cat"/>
</dbReference>
<reference evidence="7" key="2">
    <citation type="submission" date="2010-11" db="EMBL/GenBank/DDBJ databases">
        <authorList>
            <consortium name="The Broad Institute Genome Sequencing Platform"/>
            <person name="Earl A."/>
            <person name="Ward D."/>
            <person name="Feldgarden M."/>
            <person name="Gevers D."/>
            <person name="Butler R."/>
            <person name="Young S.K."/>
            <person name="Zeng Q."/>
            <person name="Gargeya S."/>
            <person name="Fitzgerald M."/>
            <person name="Haas B."/>
            <person name="Abouelleil A."/>
            <person name="Alvarado L."/>
            <person name="Arachchi H.M."/>
            <person name="Berlin A."/>
            <person name="Brown A."/>
            <person name="Chapman S.B."/>
            <person name="Chen Z."/>
            <person name="Dunbar C."/>
            <person name="Freedman E."/>
            <person name="Gearin G."/>
            <person name="Gellesch M."/>
            <person name="Goldberg J."/>
            <person name="Griggs A."/>
            <person name="Gujja S."/>
            <person name="Heilman E."/>
            <person name="Heiman D."/>
            <person name="Howarth C."/>
            <person name="Larson L."/>
            <person name="Lui A."/>
            <person name="MacDonald P.J.P."/>
            <person name="Mehta T."/>
            <person name="Montmayeur A."/>
            <person name="Murphy C."/>
            <person name="Neiman D."/>
            <person name="Pearson M."/>
            <person name="Priest M."/>
            <person name="Roberts A."/>
            <person name="Saif S."/>
            <person name="Shea T."/>
            <person name="Shenoy N."/>
            <person name="Sisk P."/>
            <person name="Stolte C."/>
            <person name="Sykes S."/>
            <person name="White J."/>
            <person name="Yandava C."/>
            <person name="Wortman J."/>
            <person name="Nusbaum C."/>
            <person name="Birren B."/>
        </authorList>
    </citation>
    <scope>NUCLEOTIDE SEQUENCE</scope>
    <source>
        <strain evidence="7">P1A1 Lamole</strain>
    </source>
</reference>
<dbReference type="Pfam" id="PF01095">
    <property type="entry name" value="Pectinesterase"/>
    <property type="match status" value="1"/>
</dbReference>
<dbReference type="InterPro" id="IPR011050">
    <property type="entry name" value="Pectin_lyase_fold/virulence"/>
</dbReference>
<organism evidence="7">
    <name type="scientific">Microbotryum lychnidis-dioicae (strain p1A1 Lamole / MvSl-1064)</name>
    <name type="common">Anther smut fungus</name>
    <dbReference type="NCBI Taxonomy" id="683840"/>
    <lineage>
        <taxon>Eukaryota</taxon>
        <taxon>Fungi</taxon>
        <taxon>Dikarya</taxon>
        <taxon>Basidiomycota</taxon>
        <taxon>Pucciniomycotina</taxon>
        <taxon>Microbotryomycetes</taxon>
        <taxon>Microbotryales</taxon>
        <taxon>Microbotryaceae</taxon>
        <taxon>Microbotryum</taxon>
    </lineage>
</organism>
<proteinExistence type="inferred from homology"/>
<keyword evidence="4" id="KW-0378">Hydrolase</keyword>
<dbReference type="Proteomes" id="UP000017200">
    <property type="component" value="Unassembled WGS sequence"/>
</dbReference>
<dbReference type="STRING" id="683840.U5HA40"/>
<dbReference type="InParanoid" id="U5HA40"/>
<dbReference type="AlphaFoldDB" id="U5HA40"/>
<reference evidence="8" key="4">
    <citation type="submission" date="2015-06" db="UniProtKB">
        <authorList>
            <consortium name="EnsemblFungi"/>
        </authorList>
    </citation>
    <scope>IDENTIFICATION</scope>
</reference>
<feature type="domain" description="Pectinesterase catalytic" evidence="6">
    <location>
        <begin position="43"/>
        <end position="196"/>
    </location>
</feature>
<sequence>MWISINGSDRMGLRSLSRSSTVKRPFMVAEYLVISPYVFVLKSGFQDTVFIGHGAYALFWLTTIKGTVDFLYGAGTAVFSECTLASRSAAGSSGSITAWKKSKVTDNDLNGAYIANSRLVQSDDIDLAYNITGRVSLGRPWGNQSRTVYLSNFMDTHISPSGFAPWLPDNPNLGSLFFAEYGSFGPGGSMAARSAFPPGTPFDTPVTDVKQMEHILDSNEASRITFPFMFHGDIGWVDPDYALRSGSGTNGTTRT</sequence>
<dbReference type="UniPathway" id="UPA00545">
    <property type="reaction ID" value="UER00823"/>
</dbReference>
<dbReference type="PANTHER" id="PTHR31321">
    <property type="entry name" value="ACYL-COA THIOESTER HYDROLASE YBHC-RELATED"/>
    <property type="match status" value="1"/>
</dbReference>
<evidence type="ECO:0000256" key="5">
    <source>
        <dbReference type="ARBA" id="ARBA00023085"/>
    </source>
</evidence>
<comment type="similarity">
    <text evidence="2">Belongs to the pectinesterase family.</text>
</comment>
<dbReference type="PANTHER" id="PTHR31321:SF137">
    <property type="entry name" value="PECTIN METHYL ESTERASE (EUROFUNG)"/>
    <property type="match status" value="1"/>
</dbReference>
<evidence type="ECO:0000256" key="2">
    <source>
        <dbReference type="ARBA" id="ARBA00008891"/>
    </source>
</evidence>
<evidence type="ECO:0000256" key="4">
    <source>
        <dbReference type="ARBA" id="ARBA00022801"/>
    </source>
</evidence>
<gene>
    <name evidence="7" type="ORF">MVLG_04075</name>
</gene>